<evidence type="ECO:0000256" key="2">
    <source>
        <dbReference type="ARBA" id="ARBA00022723"/>
    </source>
</evidence>
<gene>
    <name evidence="7" type="ORF">UFOPK4347_00913</name>
</gene>
<dbReference type="PANTHER" id="PTHR36923:SF3">
    <property type="entry name" value="FERREDOXIN"/>
    <property type="match status" value="1"/>
</dbReference>
<keyword evidence="5" id="KW-0411">Iron-sulfur</keyword>
<keyword evidence="2" id="KW-0479">Metal-binding</keyword>
<protein>
    <submittedName>
        <fullName evidence="7">Unannotated protein</fullName>
    </submittedName>
</protein>
<feature type="domain" description="4Fe-4S ferredoxin-type" evidence="6">
    <location>
        <begin position="8"/>
        <end position="37"/>
    </location>
</feature>
<dbReference type="PRINTS" id="PR00352">
    <property type="entry name" value="3FE4SFRDOXIN"/>
</dbReference>
<dbReference type="InterPro" id="IPR001080">
    <property type="entry name" value="3Fe4S_ferredoxin"/>
</dbReference>
<dbReference type="GO" id="GO:0051536">
    <property type="term" value="F:iron-sulfur cluster binding"/>
    <property type="evidence" value="ECO:0007669"/>
    <property type="project" value="UniProtKB-KW"/>
</dbReference>
<keyword evidence="4" id="KW-0408">Iron</keyword>
<accession>A0A6J7UHN6</accession>
<dbReference type="GO" id="GO:0005506">
    <property type="term" value="F:iron ion binding"/>
    <property type="evidence" value="ECO:0007669"/>
    <property type="project" value="InterPro"/>
</dbReference>
<evidence type="ECO:0000256" key="3">
    <source>
        <dbReference type="ARBA" id="ARBA00022982"/>
    </source>
</evidence>
<dbReference type="Gene3D" id="3.30.70.20">
    <property type="match status" value="1"/>
</dbReference>
<proteinExistence type="predicted"/>
<organism evidence="7">
    <name type="scientific">freshwater metagenome</name>
    <dbReference type="NCBI Taxonomy" id="449393"/>
    <lineage>
        <taxon>unclassified sequences</taxon>
        <taxon>metagenomes</taxon>
        <taxon>ecological metagenomes</taxon>
    </lineage>
</organism>
<reference evidence="7" key="1">
    <citation type="submission" date="2020-05" db="EMBL/GenBank/DDBJ databases">
        <authorList>
            <person name="Chiriac C."/>
            <person name="Salcher M."/>
            <person name="Ghai R."/>
            <person name="Kavagutti S V."/>
        </authorList>
    </citation>
    <scope>NUCLEOTIDE SEQUENCE</scope>
</reference>
<dbReference type="PANTHER" id="PTHR36923">
    <property type="entry name" value="FERREDOXIN"/>
    <property type="match status" value="1"/>
</dbReference>
<dbReference type="AlphaFoldDB" id="A0A6J7UHN6"/>
<evidence type="ECO:0000256" key="5">
    <source>
        <dbReference type="ARBA" id="ARBA00023014"/>
    </source>
</evidence>
<evidence type="ECO:0000259" key="6">
    <source>
        <dbReference type="PROSITE" id="PS51379"/>
    </source>
</evidence>
<dbReference type="PROSITE" id="PS51379">
    <property type="entry name" value="4FE4S_FER_2"/>
    <property type="match status" value="1"/>
</dbReference>
<evidence type="ECO:0000256" key="4">
    <source>
        <dbReference type="ARBA" id="ARBA00023004"/>
    </source>
</evidence>
<keyword evidence="1" id="KW-0813">Transport</keyword>
<dbReference type="SUPFAM" id="SSF54862">
    <property type="entry name" value="4Fe-4S ferredoxins"/>
    <property type="match status" value="1"/>
</dbReference>
<dbReference type="EMBL" id="CAFBQU010000020">
    <property type="protein sequence ID" value="CAB5065341.1"/>
    <property type="molecule type" value="Genomic_DNA"/>
</dbReference>
<dbReference type="Pfam" id="PF13459">
    <property type="entry name" value="Fer4_15"/>
    <property type="match status" value="1"/>
</dbReference>
<name>A0A6J7UHN6_9ZZZZ</name>
<evidence type="ECO:0000313" key="7">
    <source>
        <dbReference type="EMBL" id="CAB5065341.1"/>
    </source>
</evidence>
<keyword evidence="3" id="KW-0249">Electron transport</keyword>
<evidence type="ECO:0000256" key="1">
    <source>
        <dbReference type="ARBA" id="ARBA00022448"/>
    </source>
</evidence>
<dbReference type="InterPro" id="IPR051269">
    <property type="entry name" value="Fe-S_cluster_ET"/>
</dbReference>
<dbReference type="InterPro" id="IPR017896">
    <property type="entry name" value="4Fe4S_Fe-S-bd"/>
</dbReference>
<sequence length="90" mass="9815">MRVVSSFVHVWIDQDLCTGDGLCVDHCPDVFVQLEDGIAYVAEESRPLNDPGSGGSLAWVPLKHHQLVVESAEMCPGECIFIEMKESAVA</sequence>
<dbReference type="GO" id="GO:0009055">
    <property type="term" value="F:electron transfer activity"/>
    <property type="evidence" value="ECO:0007669"/>
    <property type="project" value="InterPro"/>
</dbReference>